<sequence>MLGLRERQKAKRNGSILEAASTLFGQIGYEAARIDAIAEMAEVSVGTFYNYFETKADLLLAIVSMEVEEVLRRGAVVVDNPPSDPIAAMQTLIATYYDHSLVWLTKEMWRTAMAMSIQHPETPFSRRYRELDQALCTQVKALLLGLRDRGAIQPDVDVNALGEMLFNDLNTAFTVFAMDKRQEMESLRNAVFARAAAVLGLVKVIAQIKPSST</sequence>
<accession>A0A2W5TMI9</accession>
<name>A0A2W5TMI9_CERSP</name>
<dbReference type="Proteomes" id="UP000248975">
    <property type="component" value="Unassembled WGS sequence"/>
</dbReference>
<proteinExistence type="predicted"/>
<organism evidence="6 7">
    <name type="scientific">Cereibacter sphaeroides</name>
    <name type="common">Rhodobacter sphaeroides</name>
    <dbReference type="NCBI Taxonomy" id="1063"/>
    <lineage>
        <taxon>Bacteria</taxon>
        <taxon>Pseudomonadati</taxon>
        <taxon>Pseudomonadota</taxon>
        <taxon>Alphaproteobacteria</taxon>
        <taxon>Rhodobacterales</taxon>
        <taxon>Paracoccaceae</taxon>
        <taxon>Cereibacter</taxon>
    </lineage>
</organism>
<evidence type="ECO:0000256" key="1">
    <source>
        <dbReference type="ARBA" id="ARBA00023015"/>
    </source>
</evidence>
<dbReference type="InterPro" id="IPR050109">
    <property type="entry name" value="HTH-type_TetR-like_transc_reg"/>
</dbReference>
<dbReference type="InterPro" id="IPR036271">
    <property type="entry name" value="Tet_transcr_reg_TetR-rel_C_sf"/>
</dbReference>
<evidence type="ECO:0000256" key="3">
    <source>
        <dbReference type="ARBA" id="ARBA00023163"/>
    </source>
</evidence>
<dbReference type="SUPFAM" id="SSF48498">
    <property type="entry name" value="Tetracyclin repressor-like, C-terminal domain"/>
    <property type="match status" value="1"/>
</dbReference>
<dbReference type="GO" id="GO:0003700">
    <property type="term" value="F:DNA-binding transcription factor activity"/>
    <property type="evidence" value="ECO:0007669"/>
    <property type="project" value="TreeGrafter"/>
</dbReference>
<dbReference type="InterPro" id="IPR001647">
    <property type="entry name" value="HTH_TetR"/>
</dbReference>
<keyword evidence="1" id="KW-0805">Transcription regulation</keyword>
<dbReference type="AlphaFoldDB" id="A0A2W5TMI9"/>
<evidence type="ECO:0000256" key="2">
    <source>
        <dbReference type="ARBA" id="ARBA00023125"/>
    </source>
</evidence>
<reference evidence="6 7" key="1">
    <citation type="submission" date="2017-08" db="EMBL/GenBank/DDBJ databases">
        <title>Infants hospitalized years apart are colonized by the same room-sourced microbial strains.</title>
        <authorList>
            <person name="Brooks B."/>
            <person name="Olm M.R."/>
            <person name="Firek B.A."/>
            <person name="Baker R."/>
            <person name="Thomas B.C."/>
            <person name="Morowitz M.J."/>
            <person name="Banfield J.F."/>
        </authorList>
    </citation>
    <scope>NUCLEOTIDE SEQUENCE [LARGE SCALE GENOMIC DNA]</scope>
    <source>
        <strain evidence="6">S2_003_000_R2_11</strain>
    </source>
</reference>
<protein>
    <submittedName>
        <fullName evidence="6">TetR family transcriptional regulator</fullName>
    </submittedName>
</protein>
<dbReference type="PROSITE" id="PS50977">
    <property type="entry name" value="HTH_TETR_2"/>
    <property type="match status" value="1"/>
</dbReference>
<dbReference type="Gene3D" id="1.10.357.10">
    <property type="entry name" value="Tetracycline Repressor, domain 2"/>
    <property type="match status" value="1"/>
</dbReference>
<keyword evidence="2 4" id="KW-0238">DNA-binding</keyword>
<evidence type="ECO:0000313" key="6">
    <source>
        <dbReference type="EMBL" id="PZQ96957.1"/>
    </source>
</evidence>
<dbReference type="PANTHER" id="PTHR30055">
    <property type="entry name" value="HTH-TYPE TRANSCRIPTIONAL REGULATOR RUTR"/>
    <property type="match status" value="1"/>
</dbReference>
<evidence type="ECO:0000256" key="4">
    <source>
        <dbReference type="PROSITE-ProRule" id="PRU00335"/>
    </source>
</evidence>
<comment type="caution">
    <text evidence="6">The sequence shown here is derived from an EMBL/GenBank/DDBJ whole genome shotgun (WGS) entry which is preliminary data.</text>
</comment>
<dbReference type="InterPro" id="IPR009057">
    <property type="entry name" value="Homeodomain-like_sf"/>
</dbReference>
<dbReference type="GO" id="GO:0000976">
    <property type="term" value="F:transcription cis-regulatory region binding"/>
    <property type="evidence" value="ECO:0007669"/>
    <property type="project" value="TreeGrafter"/>
</dbReference>
<keyword evidence="3" id="KW-0804">Transcription</keyword>
<dbReference type="PANTHER" id="PTHR30055:SF234">
    <property type="entry name" value="HTH-TYPE TRANSCRIPTIONAL REGULATOR BETI"/>
    <property type="match status" value="1"/>
</dbReference>
<dbReference type="EMBL" id="QFQS01000003">
    <property type="protein sequence ID" value="PZQ96957.1"/>
    <property type="molecule type" value="Genomic_DNA"/>
</dbReference>
<evidence type="ECO:0000259" key="5">
    <source>
        <dbReference type="PROSITE" id="PS50977"/>
    </source>
</evidence>
<gene>
    <name evidence="6" type="ORF">DI533_15500</name>
</gene>
<feature type="domain" description="HTH tetR-type" evidence="5">
    <location>
        <begin position="10"/>
        <end position="70"/>
    </location>
</feature>
<dbReference type="Pfam" id="PF00440">
    <property type="entry name" value="TetR_N"/>
    <property type="match status" value="1"/>
</dbReference>
<dbReference type="PRINTS" id="PR00455">
    <property type="entry name" value="HTHTETR"/>
</dbReference>
<feature type="DNA-binding region" description="H-T-H motif" evidence="4">
    <location>
        <begin position="33"/>
        <end position="52"/>
    </location>
</feature>
<dbReference type="SUPFAM" id="SSF46689">
    <property type="entry name" value="Homeodomain-like"/>
    <property type="match status" value="1"/>
</dbReference>
<evidence type="ECO:0000313" key="7">
    <source>
        <dbReference type="Proteomes" id="UP000248975"/>
    </source>
</evidence>